<feature type="domain" description="DUF4178" evidence="1">
    <location>
        <begin position="26"/>
        <end position="168"/>
    </location>
</feature>
<proteinExistence type="predicted"/>
<accession>A0AAE3M5F2</accession>
<organism evidence="2 3">
    <name type="scientific">Plebeiibacterium sediminum</name>
    <dbReference type="NCBI Taxonomy" id="2992112"/>
    <lineage>
        <taxon>Bacteria</taxon>
        <taxon>Pseudomonadati</taxon>
        <taxon>Bacteroidota</taxon>
        <taxon>Bacteroidia</taxon>
        <taxon>Marinilabiliales</taxon>
        <taxon>Marinilabiliaceae</taxon>
        <taxon>Plebeiibacterium</taxon>
    </lineage>
</organism>
<gene>
    <name evidence="2" type="ORF">OM075_13695</name>
</gene>
<comment type="caution">
    <text evidence="2">The sequence shown here is derived from an EMBL/GenBank/DDBJ whole genome shotgun (WGS) entry which is preliminary data.</text>
</comment>
<protein>
    <submittedName>
        <fullName evidence="2">DUF4178 domain-containing protein</fullName>
    </submittedName>
</protein>
<dbReference type="RefSeq" id="WP_301191087.1">
    <property type="nucleotide sequence ID" value="NZ_JAPDPJ010000031.1"/>
</dbReference>
<evidence type="ECO:0000313" key="2">
    <source>
        <dbReference type="EMBL" id="MCW3787522.1"/>
    </source>
</evidence>
<dbReference type="EMBL" id="JAPDPJ010000031">
    <property type="protein sequence ID" value="MCW3787522.1"/>
    <property type="molecule type" value="Genomic_DNA"/>
</dbReference>
<dbReference type="Pfam" id="PF13785">
    <property type="entry name" value="DUF4178"/>
    <property type="match status" value="1"/>
</dbReference>
<dbReference type="AlphaFoldDB" id="A0AAE3M5F2"/>
<evidence type="ECO:0000313" key="3">
    <source>
        <dbReference type="Proteomes" id="UP001209229"/>
    </source>
</evidence>
<name>A0AAE3M5F2_9BACT</name>
<reference evidence="2" key="1">
    <citation type="submission" date="2022-10" db="EMBL/GenBank/DDBJ databases">
        <authorList>
            <person name="Yu W.X."/>
        </authorList>
    </citation>
    <scope>NUCLEOTIDE SEQUENCE</scope>
    <source>
        <strain evidence="2">AAT</strain>
    </source>
</reference>
<evidence type="ECO:0000259" key="1">
    <source>
        <dbReference type="Pfam" id="PF13785"/>
    </source>
</evidence>
<dbReference type="Proteomes" id="UP001209229">
    <property type="component" value="Unassembled WGS sequence"/>
</dbReference>
<keyword evidence="3" id="KW-1185">Reference proteome</keyword>
<sequence length="180" mass="21375">MGIFDIFKNKEPHYDSTNIQVKDLDVGFVFEYDLSTWEVQAIYEYDWGDNYFTREFKISDGSKTRFLSIEEDDELELSITKKIKIRVLDENLTEILHEQQKPPKKISYEGVTYYMENEAPGYFHDIAKGDTWEEFRSWDFEDEEGVNILCIEQWDEKEFEASIGKTIKEFEISNILPSSK</sequence>
<dbReference type="InterPro" id="IPR025235">
    <property type="entry name" value="DUF4178"/>
</dbReference>